<reference evidence="3" key="1">
    <citation type="submission" date="2025-08" db="UniProtKB">
        <authorList>
            <consortium name="RefSeq"/>
        </authorList>
    </citation>
    <scope>IDENTIFICATION</scope>
    <source>
        <tissue evidence="3">Leaves</tissue>
    </source>
</reference>
<accession>A0A6P9EKE4</accession>
<feature type="region of interest" description="Disordered" evidence="1">
    <location>
        <begin position="51"/>
        <end position="92"/>
    </location>
</feature>
<sequence length="115" mass="11442">MLTATKLSSTTMFRDQDGAIKTDEDSGKDSDGGKAASCAGATVESGFGGLRLAGMVGSDDSDGVSATPPGEGNKGLMSGERAGEDTGALGNNAGAAEMVETLVLMFSLDAMANEE</sequence>
<name>A0A6P9EKE4_JUGRE</name>
<dbReference type="OrthoDB" id="1693754at2759"/>
<dbReference type="RefSeq" id="XP_035548935.1">
    <property type="nucleotide sequence ID" value="XM_035693042.1"/>
</dbReference>
<organism evidence="2 3">
    <name type="scientific">Juglans regia</name>
    <name type="common">English walnut</name>
    <dbReference type="NCBI Taxonomy" id="51240"/>
    <lineage>
        <taxon>Eukaryota</taxon>
        <taxon>Viridiplantae</taxon>
        <taxon>Streptophyta</taxon>
        <taxon>Embryophyta</taxon>
        <taxon>Tracheophyta</taxon>
        <taxon>Spermatophyta</taxon>
        <taxon>Magnoliopsida</taxon>
        <taxon>eudicotyledons</taxon>
        <taxon>Gunneridae</taxon>
        <taxon>Pentapetalae</taxon>
        <taxon>rosids</taxon>
        <taxon>fabids</taxon>
        <taxon>Fagales</taxon>
        <taxon>Juglandaceae</taxon>
        <taxon>Juglans</taxon>
    </lineage>
</organism>
<proteinExistence type="predicted"/>
<dbReference type="GeneID" id="118349248"/>
<evidence type="ECO:0000256" key="1">
    <source>
        <dbReference type="SAM" id="MobiDB-lite"/>
    </source>
</evidence>
<dbReference type="Proteomes" id="UP000235220">
    <property type="component" value="Chromosome 8"/>
</dbReference>
<feature type="compositionally biased region" description="Basic and acidic residues" evidence="1">
    <location>
        <begin position="14"/>
        <end position="32"/>
    </location>
</feature>
<feature type="compositionally biased region" description="Polar residues" evidence="1">
    <location>
        <begin position="1"/>
        <end position="13"/>
    </location>
</feature>
<evidence type="ECO:0000313" key="2">
    <source>
        <dbReference type="Proteomes" id="UP000235220"/>
    </source>
</evidence>
<dbReference type="KEGG" id="jre:118349248"/>
<gene>
    <name evidence="3" type="primary">LOC118349248</name>
</gene>
<dbReference type="InParanoid" id="A0A6P9EKE4"/>
<evidence type="ECO:0000313" key="3">
    <source>
        <dbReference type="RefSeq" id="XP_035548935.1"/>
    </source>
</evidence>
<keyword evidence="2" id="KW-1185">Reference proteome</keyword>
<protein>
    <submittedName>
        <fullName evidence="3">Uncharacterized protein LOC118349248</fullName>
    </submittedName>
</protein>
<feature type="region of interest" description="Disordered" evidence="1">
    <location>
        <begin position="1"/>
        <end position="38"/>
    </location>
</feature>
<dbReference type="AlphaFoldDB" id="A0A6P9EKE4"/>